<organism evidence="1 2">
    <name type="scientific">Chryseobacterium vrystaatense</name>
    <dbReference type="NCBI Taxonomy" id="307480"/>
    <lineage>
        <taxon>Bacteria</taxon>
        <taxon>Pseudomonadati</taxon>
        <taxon>Bacteroidota</taxon>
        <taxon>Flavobacteriia</taxon>
        <taxon>Flavobacteriales</taxon>
        <taxon>Weeksellaceae</taxon>
        <taxon>Chryseobacterium group</taxon>
        <taxon>Chryseobacterium</taxon>
    </lineage>
</organism>
<name>A0A1M5K4Q4_9FLAO</name>
<evidence type="ECO:0000313" key="1">
    <source>
        <dbReference type="EMBL" id="SHG47671.1"/>
    </source>
</evidence>
<proteinExistence type="predicted"/>
<evidence type="ECO:0000313" key="2">
    <source>
        <dbReference type="Proteomes" id="UP000184108"/>
    </source>
</evidence>
<dbReference type="AlphaFoldDB" id="A0A1M5K4Q4"/>
<protein>
    <submittedName>
        <fullName evidence="1">Uncharacterized protein</fullName>
    </submittedName>
</protein>
<gene>
    <name evidence="1" type="ORF">SAMN02787073_4266</name>
</gene>
<dbReference type="Proteomes" id="UP000184108">
    <property type="component" value="Unassembled WGS sequence"/>
</dbReference>
<dbReference type="EMBL" id="FQVE01000006">
    <property type="protein sequence ID" value="SHG47671.1"/>
    <property type="molecule type" value="Genomic_DNA"/>
</dbReference>
<reference evidence="2" key="1">
    <citation type="submission" date="2016-11" db="EMBL/GenBank/DDBJ databases">
        <authorList>
            <person name="Varghese N."/>
            <person name="Submissions S."/>
        </authorList>
    </citation>
    <scope>NUCLEOTIDE SEQUENCE [LARGE SCALE GENOMIC DNA]</scope>
    <source>
        <strain evidence="2">YR203</strain>
    </source>
</reference>
<sequence>MLSLKKTKTHKKRQISVQMKNRLFTIAALFMYLGISAQVGINTNQGQATLDVVGFPSNTNKLDGIIAPRLTGAQLRAKTYTSAQSGALVYVTAADSSPAGQTVHVNASGYYYFDGMVWLRNSTGVNGGTVTNFSAGALNPLFTTSVLNPSTAPALSFNLSNAPANTIFGNNGSSAAAPGYFSTGSLLVNGDVVGALATTTVAKINGSPLGNTGSATNGQVLTFNGTNWVPSTPIPQSGDWRVSGNSDITAANVSASVGSAASTVTNLKYLGTQNANDLVLVANGTIRAVINSTDGSLTGGGTGGDSYLSWGSKNTLTKSATYNNGIVLGYNNTLNSSGQPSHATTAVAIGKGNTINQNGTVIGYGNTTLGGYVLGINNTTQGGVTIGTKNNSGGNFNIIGHGFNSGSYPVNSFVGPTGSSPGSNIYSNKYHIFNAQDTSTGTPLTAFVGINTLLTAAQEADLKVSKAVQVIGTADTAMVCNGTNEGSIRYVVTATSGNFQGCRKTASGTWSWAQLNN</sequence>
<accession>A0A1M5K4Q4</accession>